<evidence type="ECO:0000256" key="4">
    <source>
        <dbReference type="ARBA" id="ARBA00022833"/>
    </source>
</evidence>
<dbReference type="InterPro" id="IPR001279">
    <property type="entry name" value="Metallo-B-lactamas"/>
</dbReference>
<organism evidence="6 7">
    <name type="scientific">Georgenia daeguensis</name>
    <dbReference type="NCBI Taxonomy" id="908355"/>
    <lineage>
        <taxon>Bacteria</taxon>
        <taxon>Bacillati</taxon>
        <taxon>Actinomycetota</taxon>
        <taxon>Actinomycetes</taxon>
        <taxon>Micrococcales</taxon>
        <taxon>Bogoriellaceae</taxon>
        <taxon>Georgenia</taxon>
    </lineage>
</organism>
<keyword evidence="3" id="KW-0378">Hydrolase</keyword>
<dbReference type="Gene3D" id="3.60.15.10">
    <property type="entry name" value="Ribonuclease Z/Hydroxyacylglutathione hydrolase-like"/>
    <property type="match status" value="1"/>
</dbReference>
<reference evidence="7" key="1">
    <citation type="journal article" date="2019" name="Int. J. Syst. Evol. Microbiol.">
        <title>The Global Catalogue of Microorganisms (GCM) 10K type strain sequencing project: providing services to taxonomists for standard genome sequencing and annotation.</title>
        <authorList>
            <consortium name="The Broad Institute Genomics Platform"/>
            <consortium name="The Broad Institute Genome Sequencing Center for Infectious Disease"/>
            <person name="Wu L."/>
            <person name="Ma J."/>
        </authorList>
    </citation>
    <scope>NUCLEOTIDE SEQUENCE [LARGE SCALE GENOMIC DNA]</scope>
    <source>
        <strain evidence="7">JCM 17459</strain>
    </source>
</reference>
<dbReference type="PANTHER" id="PTHR46233">
    <property type="entry name" value="HYDROXYACYLGLUTATHIONE HYDROLASE GLOC"/>
    <property type="match status" value="1"/>
</dbReference>
<keyword evidence="7" id="KW-1185">Reference proteome</keyword>
<dbReference type="EMBL" id="BAABBA010000002">
    <property type="protein sequence ID" value="GAA4286035.1"/>
    <property type="molecule type" value="Genomic_DNA"/>
</dbReference>
<comment type="caution">
    <text evidence="6">The sequence shown here is derived from an EMBL/GenBank/DDBJ whole genome shotgun (WGS) entry which is preliminary data.</text>
</comment>
<dbReference type="SMART" id="SM00849">
    <property type="entry name" value="Lactamase_B"/>
    <property type="match status" value="1"/>
</dbReference>
<evidence type="ECO:0000259" key="5">
    <source>
        <dbReference type="SMART" id="SM00849"/>
    </source>
</evidence>
<evidence type="ECO:0000313" key="7">
    <source>
        <dbReference type="Proteomes" id="UP001499841"/>
    </source>
</evidence>
<accession>A0ABP8EQ22</accession>
<comment type="cofactor">
    <cofactor evidence="1">
        <name>Zn(2+)</name>
        <dbReference type="ChEBI" id="CHEBI:29105"/>
    </cofactor>
</comment>
<keyword evidence="4" id="KW-0862">Zinc</keyword>
<feature type="domain" description="Metallo-beta-lactamase" evidence="5">
    <location>
        <begin position="14"/>
        <end position="226"/>
    </location>
</feature>
<evidence type="ECO:0000256" key="1">
    <source>
        <dbReference type="ARBA" id="ARBA00001947"/>
    </source>
</evidence>
<dbReference type="CDD" id="cd06262">
    <property type="entry name" value="metallo-hydrolase-like_MBL-fold"/>
    <property type="match status" value="1"/>
</dbReference>
<evidence type="ECO:0000313" key="6">
    <source>
        <dbReference type="EMBL" id="GAA4286035.1"/>
    </source>
</evidence>
<dbReference type="PANTHER" id="PTHR46233:SF3">
    <property type="entry name" value="HYDROXYACYLGLUTATHIONE HYDROLASE GLOC"/>
    <property type="match status" value="1"/>
</dbReference>
<dbReference type="SUPFAM" id="SSF56281">
    <property type="entry name" value="Metallo-hydrolase/oxidoreductase"/>
    <property type="match status" value="1"/>
</dbReference>
<dbReference type="InterPro" id="IPR051453">
    <property type="entry name" value="MBL_Glyoxalase_II"/>
</dbReference>
<name>A0ABP8EQ22_9MICO</name>
<gene>
    <name evidence="6" type="ORF">GCM10022262_03940</name>
</gene>
<keyword evidence="2" id="KW-0479">Metal-binding</keyword>
<protein>
    <submittedName>
        <fullName evidence="6">MBL fold metallo-hydrolase</fullName>
    </submittedName>
</protein>
<sequence>MAMLLLRTTTTVLEAHCYVVAPHDGAEALVVDPGAGAAPEVRHLLAEHGLRVGAVALTHGHADHLWDAAAVAGSAPVYVAPPDDYRLEDPAAALGEPLATLFTELAGEPWHRPADVRPFPSELLSGGGAEIVPGVALRAVPAPGHTAGSTVLLVSGSPVTPGVLPAGSDVHADATGRYLFALCGDVIFAGSVGRTDLPGGDEREMISTLRTLAASLPPTTVLLPGHGPATVLSRELATNAHVRAAVSAR</sequence>
<evidence type="ECO:0000256" key="2">
    <source>
        <dbReference type="ARBA" id="ARBA00022723"/>
    </source>
</evidence>
<evidence type="ECO:0000256" key="3">
    <source>
        <dbReference type="ARBA" id="ARBA00022801"/>
    </source>
</evidence>
<dbReference type="Proteomes" id="UP001499841">
    <property type="component" value="Unassembled WGS sequence"/>
</dbReference>
<dbReference type="Pfam" id="PF00753">
    <property type="entry name" value="Lactamase_B"/>
    <property type="match status" value="1"/>
</dbReference>
<dbReference type="InterPro" id="IPR036866">
    <property type="entry name" value="RibonucZ/Hydroxyglut_hydro"/>
</dbReference>
<proteinExistence type="predicted"/>